<feature type="region of interest" description="Disordered" evidence="1">
    <location>
        <begin position="1"/>
        <end position="143"/>
    </location>
</feature>
<dbReference type="AlphaFoldDB" id="F8MN38"/>
<reference evidence="4" key="1">
    <citation type="journal article" date="2011" name="Genetics">
        <title>Massive changes in genome architecture accompany the transition to self-fertility in the filamentous fungus Neurospora tetrasperma.</title>
        <authorList>
            <person name="Ellison C.E."/>
            <person name="Stajich J.E."/>
            <person name="Jacobson D.J."/>
            <person name="Natvig D.O."/>
            <person name="Lapidus A."/>
            <person name="Foster B."/>
            <person name="Aerts A."/>
            <person name="Riley R."/>
            <person name="Lindquist E.A."/>
            <person name="Grigoriev I.V."/>
            <person name="Taylor J.W."/>
        </authorList>
    </citation>
    <scope>NUCLEOTIDE SEQUENCE [LARGE SCALE GENOMIC DNA]</scope>
    <source>
        <strain evidence="4">FGSC 2508 / P0657</strain>
    </source>
</reference>
<feature type="compositionally biased region" description="Basic residues" evidence="1">
    <location>
        <begin position="109"/>
        <end position="124"/>
    </location>
</feature>
<feature type="compositionally biased region" description="Polar residues" evidence="1">
    <location>
        <begin position="13"/>
        <end position="23"/>
    </location>
</feature>
<feature type="compositionally biased region" description="Low complexity" evidence="1">
    <location>
        <begin position="125"/>
        <end position="137"/>
    </location>
</feature>
<dbReference type="Pfam" id="PF25545">
    <property type="entry name" value="DUF7924"/>
    <property type="match status" value="1"/>
</dbReference>
<accession>F8MN38</accession>
<name>F8MN38_NEUT8</name>
<feature type="compositionally biased region" description="Polar residues" evidence="1">
    <location>
        <begin position="466"/>
        <end position="482"/>
    </location>
</feature>
<evidence type="ECO:0000313" key="3">
    <source>
        <dbReference type="EMBL" id="EGO57211.1"/>
    </source>
</evidence>
<proteinExistence type="predicted"/>
<feature type="compositionally biased region" description="Acidic residues" evidence="1">
    <location>
        <begin position="92"/>
        <end position="101"/>
    </location>
</feature>
<dbReference type="Proteomes" id="UP000008065">
    <property type="component" value="Unassembled WGS sequence"/>
</dbReference>
<dbReference type="OrthoDB" id="5132737at2759"/>
<feature type="domain" description="DUF7924" evidence="2">
    <location>
        <begin position="198"/>
        <end position="423"/>
    </location>
</feature>
<dbReference type="VEuPathDB" id="FungiDB:NEUTE1DRAFT_129250"/>
<protein>
    <recommendedName>
        <fullName evidence="2">DUF7924 domain-containing protein</fullName>
    </recommendedName>
</protein>
<evidence type="ECO:0000259" key="2">
    <source>
        <dbReference type="Pfam" id="PF25545"/>
    </source>
</evidence>
<feature type="region of interest" description="Disordered" evidence="1">
    <location>
        <begin position="445"/>
        <end position="494"/>
    </location>
</feature>
<dbReference type="GeneID" id="20825293"/>
<sequence length="494" mass="55977">MVRTRAQSLLAPISQTSSHQHLPQNRRRKRKQSTENAPEPGPGPAPKQPRRRKHPTENAPEPEPDPSPASDQERKHVDPIAFWAERGHWPEEQDWPEDTSEMESPRGRPLARKKPSPPLSRKRSNSTITGITNSTPGPREEKSVPYQGRLFEVLLETKRSYLREDPLGLASANKDLLRSLLETPQPIPSDTLFRDDIFKITCLDLHDKNEARVIQDIARLIVPSAATLSKFGAKHLDILTETVNEGWKHSIPLANPRPQPDYAVGFKRQAFTEDQLNKLSPFIGNIFDGDQSLFLSTHYMYFPFLTCEVKCGSGVFEVADRQNAHSMTLAVRAIVELFRYIKREDEVNRQILAFSVSHNEKWVSIYGHYPVINGQENEYYRYPIQEFNFTALDGKDKWTSYRIIRNIYDIWMPAHYKKICSAIDQLPAELDLAVPPLSGATGLSQDAGSLMSEADPASKSVEQDSRSSNAGQQGITPDTSLTRPEAAKRRKRQV</sequence>
<dbReference type="KEGG" id="nte:NEUTE1DRAFT129250"/>
<evidence type="ECO:0000256" key="1">
    <source>
        <dbReference type="SAM" id="MobiDB-lite"/>
    </source>
</evidence>
<dbReference type="InterPro" id="IPR057684">
    <property type="entry name" value="DUF7924"/>
</dbReference>
<evidence type="ECO:0000313" key="4">
    <source>
        <dbReference type="Proteomes" id="UP000008065"/>
    </source>
</evidence>
<organism evidence="3 4">
    <name type="scientific">Neurospora tetrasperma (strain FGSC 2508 / ATCC MYA-4615 / P0657)</name>
    <dbReference type="NCBI Taxonomy" id="510951"/>
    <lineage>
        <taxon>Eukaryota</taxon>
        <taxon>Fungi</taxon>
        <taxon>Dikarya</taxon>
        <taxon>Ascomycota</taxon>
        <taxon>Pezizomycotina</taxon>
        <taxon>Sordariomycetes</taxon>
        <taxon>Sordariomycetidae</taxon>
        <taxon>Sordariales</taxon>
        <taxon>Sordariaceae</taxon>
        <taxon>Neurospora</taxon>
    </lineage>
</organism>
<dbReference type="PANTHER" id="PTHR42470:SF2">
    <property type="match status" value="1"/>
</dbReference>
<dbReference type="HOGENOM" id="CLU_025457_2_0_1"/>
<dbReference type="EMBL" id="GL891304">
    <property type="protein sequence ID" value="EGO57211.1"/>
    <property type="molecule type" value="Genomic_DNA"/>
</dbReference>
<dbReference type="PANTHER" id="PTHR42470">
    <property type="entry name" value="VAST DOMAIN-CONTAINING PROTEIN"/>
    <property type="match status" value="1"/>
</dbReference>
<dbReference type="RefSeq" id="XP_009850372.1">
    <property type="nucleotide sequence ID" value="XM_009852070.1"/>
</dbReference>
<keyword evidence="4" id="KW-1185">Reference proteome</keyword>
<gene>
    <name evidence="3" type="ORF">NEUTE1DRAFT_129250</name>
</gene>